<reference evidence="2 3" key="1">
    <citation type="submission" date="2018-09" db="EMBL/GenBank/DDBJ databases">
        <authorList>
            <person name="Tagini F."/>
        </authorList>
    </citation>
    <scope>NUCLEOTIDE SEQUENCE [LARGE SCALE GENOMIC DNA]</scope>
    <source>
        <strain evidence="2 3">MK13</strain>
    </source>
</reference>
<organism evidence="2 3">
    <name type="scientific">Mycobacterium innocens</name>
    <dbReference type="NCBI Taxonomy" id="2341083"/>
    <lineage>
        <taxon>Bacteria</taxon>
        <taxon>Bacillati</taxon>
        <taxon>Actinomycetota</taxon>
        <taxon>Actinomycetes</taxon>
        <taxon>Mycobacteriales</taxon>
        <taxon>Mycobacteriaceae</taxon>
        <taxon>Mycobacterium</taxon>
    </lineage>
</organism>
<gene>
    <name evidence="2" type="ORF">LAUMK13_03848</name>
</gene>
<keyword evidence="3" id="KW-1185">Reference proteome</keyword>
<evidence type="ECO:0000313" key="2">
    <source>
        <dbReference type="EMBL" id="VBA42064.1"/>
    </source>
</evidence>
<name>A0A498QB61_9MYCO</name>
<protein>
    <submittedName>
        <fullName evidence="2">Uncharacterized protein</fullName>
    </submittedName>
</protein>
<evidence type="ECO:0000313" key="3">
    <source>
        <dbReference type="Proteomes" id="UP000267289"/>
    </source>
</evidence>
<feature type="compositionally biased region" description="Basic and acidic residues" evidence="1">
    <location>
        <begin position="80"/>
        <end position="89"/>
    </location>
</feature>
<dbReference type="Proteomes" id="UP000267289">
    <property type="component" value="Unassembled WGS sequence"/>
</dbReference>
<dbReference type="AlphaFoldDB" id="A0A498QB61"/>
<proteinExistence type="predicted"/>
<sequence length="89" mass="9092">MAADTSSAPAAAIAVVGKAAAALALLIAEPIPASSVAAASTNSGTANTNDIYALQYVLARAQPGPNQHKVCGPALRRTFRSHEMRRSHP</sequence>
<accession>A0A498QB61</accession>
<dbReference type="EMBL" id="UPHQ01000203">
    <property type="protein sequence ID" value="VBA42064.1"/>
    <property type="molecule type" value="Genomic_DNA"/>
</dbReference>
<evidence type="ECO:0000256" key="1">
    <source>
        <dbReference type="SAM" id="MobiDB-lite"/>
    </source>
</evidence>
<feature type="region of interest" description="Disordered" evidence="1">
    <location>
        <begin position="65"/>
        <end position="89"/>
    </location>
</feature>